<evidence type="ECO:0000313" key="1">
    <source>
        <dbReference type="EMBL" id="DAE01642.1"/>
    </source>
</evidence>
<proteinExistence type="predicted"/>
<dbReference type="EMBL" id="BK015328">
    <property type="protein sequence ID" value="DAE01642.1"/>
    <property type="molecule type" value="Genomic_DNA"/>
</dbReference>
<sequence>MDLPDFTVLLELQLQQAKTVVSDTFSPER</sequence>
<accession>A0A8S5P3R4</accession>
<protein>
    <submittedName>
        <fullName evidence="1">Uncharacterized protein</fullName>
    </submittedName>
</protein>
<name>A0A8S5P3R4_9CAUD</name>
<reference evidence="1" key="1">
    <citation type="journal article" date="2021" name="Proc. Natl. Acad. Sci. U.S.A.">
        <title>A Catalog of Tens of Thousands of Viruses from Human Metagenomes Reveals Hidden Associations with Chronic Diseases.</title>
        <authorList>
            <person name="Tisza M.J."/>
            <person name="Buck C.B."/>
        </authorList>
    </citation>
    <scope>NUCLEOTIDE SEQUENCE</scope>
    <source>
        <strain evidence="1">Ctkyp1</strain>
    </source>
</reference>
<organism evidence="1">
    <name type="scientific">Siphoviridae sp. ctkyp1</name>
    <dbReference type="NCBI Taxonomy" id="2825646"/>
    <lineage>
        <taxon>Viruses</taxon>
        <taxon>Duplodnaviria</taxon>
        <taxon>Heunggongvirae</taxon>
        <taxon>Uroviricota</taxon>
        <taxon>Caudoviricetes</taxon>
    </lineage>
</organism>